<reference evidence="2 3" key="1">
    <citation type="submission" date="2024-04" db="EMBL/GenBank/DDBJ databases">
        <title>Tritrichomonas musculus Genome.</title>
        <authorList>
            <person name="Alves-Ferreira E."/>
            <person name="Grigg M."/>
            <person name="Lorenzi H."/>
            <person name="Galac M."/>
        </authorList>
    </citation>
    <scope>NUCLEOTIDE SEQUENCE [LARGE SCALE GENOMIC DNA]</scope>
    <source>
        <strain evidence="2 3">EAF2021</strain>
    </source>
</reference>
<protein>
    <submittedName>
        <fullName evidence="2">Uncharacterized protein</fullName>
    </submittedName>
</protein>
<keyword evidence="3" id="KW-1185">Reference proteome</keyword>
<evidence type="ECO:0000313" key="3">
    <source>
        <dbReference type="Proteomes" id="UP001470230"/>
    </source>
</evidence>
<evidence type="ECO:0000256" key="1">
    <source>
        <dbReference type="SAM" id="Phobius"/>
    </source>
</evidence>
<dbReference type="EMBL" id="JAPFFF010000006">
    <property type="protein sequence ID" value="KAK8887442.1"/>
    <property type="molecule type" value="Genomic_DNA"/>
</dbReference>
<feature type="transmembrane region" description="Helical" evidence="1">
    <location>
        <begin position="12"/>
        <end position="41"/>
    </location>
</feature>
<dbReference type="InterPro" id="IPR032675">
    <property type="entry name" value="LRR_dom_sf"/>
</dbReference>
<keyword evidence="1" id="KW-0472">Membrane</keyword>
<dbReference type="InterPro" id="IPR026906">
    <property type="entry name" value="LRR_5"/>
</dbReference>
<organism evidence="2 3">
    <name type="scientific">Tritrichomonas musculus</name>
    <dbReference type="NCBI Taxonomy" id="1915356"/>
    <lineage>
        <taxon>Eukaryota</taxon>
        <taxon>Metamonada</taxon>
        <taxon>Parabasalia</taxon>
        <taxon>Tritrichomonadida</taxon>
        <taxon>Tritrichomonadidae</taxon>
        <taxon>Tritrichomonas</taxon>
    </lineage>
</organism>
<accession>A0ABR2K955</accession>
<keyword evidence="1" id="KW-0812">Transmembrane</keyword>
<evidence type="ECO:0000313" key="2">
    <source>
        <dbReference type="EMBL" id="KAK8887442.1"/>
    </source>
</evidence>
<dbReference type="Pfam" id="PF13306">
    <property type="entry name" value="LRR_5"/>
    <property type="match status" value="1"/>
</dbReference>
<keyword evidence="1" id="KW-1133">Transmembrane helix</keyword>
<proteinExistence type="predicted"/>
<sequence>MESLTIPQNVELIGGSAFSGCGGLISIIIPSKVTSIIAFLFNECYNLKTVK</sequence>
<dbReference type="Proteomes" id="UP001470230">
    <property type="component" value="Unassembled WGS sequence"/>
</dbReference>
<dbReference type="Gene3D" id="3.80.10.10">
    <property type="entry name" value="Ribonuclease Inhibitor"/>
    <property type="match status" value="1"/>
</dbReference>
<comment type="caution">
    <text evidence="2">The sequence shown here is derived from an EMBL/GenBank/DDBJ whole genome shotgun (WGS) entry which is preliminary data.</text>
</comment>
<gene>
    <name evidence="2" type="ORF">M9Y10_038487</name>
</gene>
<name>A0ABR2K955_9EUKA</name>